<feature type="transmembrane region" description="Helical" evidence="8">
    <location>
        <begin position="153"/>
        <end position="171"/>
    </location>
</feature>
<evidence type="ECO:0000259" key="9">
    <source>
        <dbReference type="Pfam" id="PF13231"/>
    </source>
</evidence>
<dbReference type="GO" id="GO:0010041">
    <property type="term" value="P:response to iron(III) ion"/>
    <property type="evidence" value="ECO:0007669"/>
    <property type="project" value="TreeGrafter"/>
</dbReference>
<dbReference type="InterPro" id="IPR038731">
    <property type="entry name" value="RgtA/B/C-like"/>
</dbReference>
<evidence type="ECO:0000256" key="4">
    <source>
        <dbReference type="ARBA" id="ARBA00022679"/>
    </source>
</evidence>
<feature type="domain" description="Glycosyltransferase RgtA/B/C/D-like" evidence="9">
    <location>
        <begin position="81"/>
        <end position="234"/>
    </location>
</feature>
<dbReference type="EMBL" id="DSPX01000202">
    <property type="protein sequence ID" value="HGG02964.1"/>
    <property type="molecule type" value="Genomic_DNA"/>
</dbReference>
<feature type="transmembrane region" description="Helical" evidence="8">
    <location>
        <begin position="302"/>
        <end position="323"/>
    </location>
</feature>
<protein>
    <submittedName>
        <fullName evidence="10">Glycosyltransferase family 39 protein</fullName>
    </submittedName>
</protein>
<feature type="transmembrane region" description="Helical" evidence="8">
    <location>
        <begin position="329"/>
        <end position="352"/>
    </location>
</feature>
<keyword evidence="3" id="KW-0328">Glycosyltransferase</keyword>
<gene>
    <name evidence="10" type="ORF">ENR15_20545</name>
</gene>
<dbReference type="PANTHER" id="PTHR33908:SF3">
    <property type="entry name" value="UNDECAPRENYL PHOSPHATE-ALPHA-4-AMINO-4-DEOXY-L-ARABINOSE ARABINOSYL TRANSFERASE"/>
    <property type="match status" value="1"/>
</dbReference>
<dbReference type="GO" id="GO:0016763">
    <property type="term" value="F:pentosyltransferase activity"/>
    <property type="evidence" value="ECO:0007669"/>
    <property type="project" value="TreeGrafter"/>
</dbReference>
<evidence type="ECO:0000256" key="1">
    <source>
        <dbReference type="ARBA" id="ARBA00004651"/>
    </source>
</evidence>
<evidence type="ECO:0000256" key="3">
    <source>
        <dbReference type="ARBA" id="ARBA00022676"/>
    </source>
</evidence>
<organism evidence="10">
    <name type="scientific">Planktothricoides sp. SpSt-374</name>
    <dbReference type="NCBI Taxonomy" id="2282167"/>
    <lineage>
        <taxon>Bacteria</taxon>
        <taxon>Bacillati</taxon>
        <taxon>Cyanobacteriota</taxon>
        <taxon>Cyanophyceae</taxon>
        <taxon>Oscillatoriophycideae</taxon>
        <taxon>Oscillatoriales</taxon>
        <taxon>Oscillatoriaceae</taxon>
        <taxon>Planktothricoides</taxon>
    </lineage>
</organism>
<keyword evidence="4 10" id="KW-0808">Transferase</keyword>
<evidence type="ECO:0000256" key="8">
    <source>
        <dbReference type="SAM" id="Phobius"/>
    </source>
</evidence>
<feature type="transmembrane region" description="Helical" evidence="8">
    <location>
        <begin position="183"/>
        <end position="209"/>
    </location>
</feature>
<feature type="transmembrane region" description="Helical" evidence="8">
    <location>
        <begin position="21"/>
        <end position="40"/>
    </location>
</feature>
<feature type="transmembrane region" description="Helical" evidence="8">
    <location>
        <begin position="401"/>
        <end position="421"/>
    </location>
</feature>
<comment type="caution">
    <text evidence="10">The sequence shown here is derived from an EMBL/GenBank/DDBJ whole genome shotgun (WGS) entry which is preliminary data.</text>
</comment>
<keyword evidence="2" id="KW-1003">Cell membrane</keyword>
<dbReference type="InterPro" id="IPR050297">
    <property type="entry name" value="LipidA_mod_glycosyltrf_83"/>
</dbReference>
<comment type="subcellular location">
    <subcellularLocation>
        <location evidence="1">Cell membrane</location>
        <topology evidence="1">Multi-pass membrane protein</topology>
    </subcellularLocation>
</comment>
<feature type="transmembrane region" description="Helical" evidence="8">
    <location>
        <begin position="129"/>
        <end position="147"/>
    </location>
</feature>
<keyword evidence="5 8" id="KW-0812">Transmembrane</keyword>
<keyword evidence="6 8" id="KW-1133">Transmembrane helix</keyword>
<feature type="transmembrane region" description="Helical" evidence="8">
    <location>
        <begin position="221"/>
        <end position="239"/>
    </location>
</feature>
<feature type="transmembrane region" description="Helical" evidence="8">
    <location>
        <begin position="373"/>
        <end position="395"/>
    </location>
</feature>
<sequence>MYEEIFRLNASAEAGAHDRRWIEQLWVLGLLLAAILLYQMNLGDLPLRDWDEGIVAQVAREISRSDTHWLYPTLDGEPYFNKPPLVHTLIAIAYSIGGVNEWTARLPGAMLCAFSVPLLYGIGRELFPLRGPAIFAALVYLTLLPVVRHGRLAMLDGAVLCFFLLMVWCLLRSRRDLRYGLGIGIGLGLLSLTKGLVALPLVSIAIIFALWDTPRLLASGYIWSGLVLGMAPAVAWYAAQWQHYGASFISAHFVSQSWERILSPVDQNSGPPWYYLLEILKYAWPWLLFWPYGLRLAWSNRILGWGKLILVWTGVYLLVISVMSTKLPWYVLPVYPAVALACGAWLAQVWLGSDTYSPSPLNPAQRLRLYPRFGVAVLGLIAVAAWGSSIYFGLFLHTGKAIPVTLVAVALTMTLSGILFYRQDRQFILILFWGMYVSLCLFVSSPSWVWELGEDYPVLPVAAMIQRQVPPDQVVFTDYPNHRPSLNFYSDRRIIAAVTPEQIHRYWEENPHPYLLLQEKTISELNLKHSKQVAAAGGWILVTR</sequence>
<dbReference type="AlphaFoldDB" id="A0A7C3ZPJ8"/>
<accession>A0A7C3ZPJ8</accession>
<evidence type="ECO:0000256" key="7">
    <source>
        <dbReference type="ARBA" id="ARBA00023136"/>
    </source>
</evidence>
<dbReference type="GO" id="GO:0005886">
    <property type="term" value="C:plasma membrane"/>
    <property type="evidence" value="ECO:0007669"/>
    <property type="project" value="UniProtKB-SubCell"/>
</dbReference>
<dbReference type="Pfam" id="PF13231">
    <property type="entry name" value="PMT_2"/>
    <property type="match status" value="1"/>
</dbReference>
<feature type="transmembrane region" description="Helical" evidence="8">
    <location>
        <begin position="104"/>
        <end position="122"/>
    </location>
</feature>
<dbReference type="PANTHER" id="PTHR33908">
    <property type="entry name" value="MANNOSYLTRANSFERASE YKCB-RELATED"/>
    <property type="match status" value="1"/>
</dbReference>
<reference evidence="10" key="1">
    <citation type="journal article" date="2020" name="mSystems">
        <title>Genome- and Community-Level Interaction Insights into Carbon Utilization and Element Cycling Functions of Hydrothermarchaeota in Hydrothermal Sediment.</title>
        <authorList>
            <person name="Zhou Z."/>
            <person name="Liu Y."/>
            <person name="Xu W."/>
            <person name="Pan J."/>
            <person name="Luo Z.H."/>
            <person name="Li M."/>
        </authorList>
    </citation>
    <scope>NUCLEOTIDE SEQUENCE [LARGE SCALE GENOMIC DNA]</scope>
    <source>
        <strain evidence="10">SpSt-374</strain>
    </source>
</reference>
<evidence type="ECO:0000256" key="5">
    <source>
        <dbReference type="ARBA" id="ARBA00022692"/>
    </source>
</evidence>
<feature type="transmembrane region" description="Helical" evidence="8">
    <location>
        <begin position="428"/>
        <end position="450"/>
    </location>
</feature>
<evidence type="ECO:0000256" key="6">
    <source>
        <dbReference type="ARBA" id="ARBA00022989"/>
    </source>
</evidence>
<dbReference type="GO" id="GO:0009103">
    <property type="term" value="P:lipopolysaccharide biosynthetic process"/>
    <property type="evidence" value="ECO:0007669"/>
    <property type="project" value="UniProtKB-ARBA"/>
</dbReference>
<proteinExistence type="predicted"/>
<name>A0A7C3ZPJ8_9CYAN</name>
<keyword evidence="7 8" id="KW-0472">Membrane</keyword>
<evidence type="ECO:0000256" key="2">
    <source>
        <dbReference type="ARBA" id="ARBA00022475"/>
    </source>
</evidence>
<evidence type="ECO:0000313" key="10">
    <source>
        <dbReference type="EMBL" id="HGG02964.1"/>
    </source>
</evidence>